<organism evidence="3 4">
    <name type="scientific">Caulobacter phage CcrPW</name>
    <dbReference type="NCBI Taxonomy" id="2283271"/>
    <lineage>
        <taxon>Viruses</taxon>
        <taxon>Duplodnaviria</taxon>
        <taxon>Heunggongvirae</taxon>
        <taxon>Uroviricota</taxon>
        <taxon>Caudoviricetes</taxon>
        <taxon>Jeanschmidtviridae</taxon>
        <taxon>Colossusvirus</taxon>
        <taxon>Colossusvirus PW</taxon>
    </lineage>
</organism>
<reference evidence="3" key="2">
    <citation type="submission" date="2018-09" db="EMBL/GenBank/DDBJ databases">
        <title>Giant CbK-like Caulobacter bacteriophages have genetically divergent genomes.</title>
        <authorList>
            <person name="Wilson K."/>
            <person name="Ely B."/>
        </authorList>
    </citation>
    <scope>NUCLEOTIDE SEQUENCE [LARGE SCALE GENOMIC DNA]</scope>
</reference>
<evidence type="ECO:0000259" key="2">
    <source>
        <dbReference type="PROSITE" id="PS51462"/>
    </source>
</evidence>
<evidence type="ECO:0000313" key="3">
    <source>
        <dbReference type="EMBL" id="AXQ68751.1"/>
    </source>
</evidence>
<dbReference type="PROSITE" id="PS00893">
    <property type="entry name" value="NUDIX_BOX"/>
    <property type="match status" value="1"/>
</dbReference>
<feature type="domain" description="Nudix hydrolase" evidence="2">
    <location>
        <begin position="212"/>
        <end position="383"/>
    </location>
</feature>
<dbReference type="Pfam" id="PF00293">
    <property type="entry name" value="NUDIX"/>
    <property type="match status" value="1"/>
</dbReference>
<accession>A0A385EA36</accession>
<dbReference type="EMBL" id="MH588545">
    <property type="protein sequence ID" value="AXQ68751.1"/>
    <property type="molecule type" value="Genomic_DNA"/>
</dbReference>
<dbReference type="InterPro" id="IPR015797">
    <property type="entry name" value="NUDIX_hydrolase-like_dom_sf"/>
</dbReference>
<dbReference type="PANTHER" id="PTHR21342">
    <property type="entry name" value="PHOSPHOPANTETHEINE ADENYLYLTRANSFERASE"/>
    <property type="match status" value="1"/>
</dbReference>
<dbReference type="PROSITE" id="PS51462">
    <property type="entry name" value="NUDIX"/>
    <property type="match status" value="1"/>
</dbReference>
<keyword evidence="4" id="KW-1185">Reference proteome</keyword>
<proteinExistence type="predicted"/>
<dbReference type="SUPFAM" id="SSF55811">
    <property type="entry name" value="Nudix"/>
    <property type="match status" value="1"/>
</dbReference>
<keyword evidence="3" id="KW-0808">Transferase</keyword>
<dbReference type="Proteomes" id="UP000259026">
    <property type="component" value="Segment"/>
</dbReference>
<dbReference type="Gene3D" id="3.40.50.620">
    <property type="entry name" value="HUPs"/>
    <property type="match status" value="1"/>
</dbReference>
<evidence type="ECO:0000313" key="4">
    <source>
        <dbReference type="Proteomes" id="UP000259026"/>
    </source>
</evidence>
<evidence type="ECO:0000256" key="1">
    <source>
        <dbReference type="ARBA" id="ARBA00022801"/>
    </source>
</evidence>
<name>A0A385EA36_9CAUD</name>
<dbReference type="InterPro" id="IPR014729">
    <property type="entry name" value="Rossmann-like_a/b/a_fold"/>
</dbReference>
<dbReference type="GO" id="GO:0016787">
    <property type="term" value="F:hydrolase activity"/>
    <property type="evidence" value="ECO:0007669"/>
    <property type="project" value="UniProtKB-KW"/>
</dbReference>
<reference evidence="3" key="1">
    <citation type="submission" date="2018-07" db="EMBL/GenBank/DDBJ databases">
        <authorList>
            <person name="Quirk P.G."/>
            <person name="Krulwich T.A."/>
        </authorList>
    </citation>
    <scope>NUCLEOTIDE SEQUENCE</scope>
</reference>
<keyword evidence="3" id="KW-0548">Nucleotidyltransferase</keyword>
<dbReference type="GO" id="GO:0016779">
    <property type="term" value="F:nucleotidyltransferase activity"/>
    <property type="evidence" value="ECO:0007669"/>
    <property type="project" value="UniProtKB-KW"/>
</dbReference>
<sequence length="389" mass="44371">MLTQPRSTDLQYDVAGFIGRLQGVQDGHLRNIKKGLEKAQTVQVMIGSRNVLRDTRNPFTFEEREEVLRQCIAERFPDEAHRIRIAPLDDTPYNTKAWIEQVQTVMRSASSALRPRYALVGNIRDATSEYLTWFPAYDYLPVSDSGTNATAIRRAFFSGHVDFDSWSDEVDWREVPRPTVDFLRKFRDKPVYAYLMKQLAAEIAYKKKWGEGPFQTVDGVVRYGDHILMIERGGPEGTGMCGLPGGFLNAGERSLWGAAREVIEETGLFITPENIGFLRTWLAACKKAEQHNLPQPQMPDFVITAIRKLISYLVGRGERFDDPNRSRRGHLITEAFLFDLPVGLGFPPVQGMDDAKDSYWKATSEIRPQETFEDHAHIIDFMLTHYASF</sequence>
<gene>
    <name evidence="3" type="ORF">CcrPW_gp212c</name>
</gene>
<dbReference type="InterPro" id="IPR000086">
    <property type="entry name" value="NUDIX_hydrolase_dom"/>
</dbReference>
<dbReference type="SUPFAM" id="SSF52374">
    <property type="entry name" value="Nucleotidylyl transferase"/>
    <property type="match status" value="1"/>
</dbReference>
<dbReference type="Gene3D" id="3.90.79.10">
    <property type="entry name" value="Nucleoside Triphosphate Pyrophosphohydrolase"/>
    <property type="match status" value="1"/>
</dbReference>
<protein>
    <submittedName>
        <fullName evidence="3">Nicotinamide-nucleotide adenylyltransferase</fullName>
    </submittedName>
</protein>
<dbReference type="InterPro" id="IPR020084">
    <property type="entry name" value="NUDIX_hydrolase_CS"/>
</dbReference>
<dbReference type="PANTHER" id="PTHR21342:SF0">
    <property type="entry name" value="BIFUNCTIONAL NMN ADENYLYLTRANSFERASE_NUDIX HYDROLASE"/>
    <property type="match status" value="1"/>
</dbReference>
<keyword evidence="1" id="KW-0378">Hydrolase</keyword>